<keyword evidence="10" id="KW-0449">Lipoprotein</keyword>
<feature type="compositionally biased region" description="Pro residues" evidence="13">
    <location>
        <begin position="82"/>
        <end position="96"/>
    </location>
</feature>
<evidence type="ECO:0000313" key="17">
    <source>
        <dbReference type="Proteomes" id="UP001454036"/>
    </source>
</evidence>
<evidence type="ECO:0000256" key="3">
    <source>
        <dbReference type="ARBA" id="ARBA00012483"/>
    </source>
</evidence>
<dbReference type="EC" id="2.3.2.27" evidence="3"/>
<evidence type="ECO:0000256" key="2">
    <source>
        <dbReference type="ARBA" id="ARBA00004906"/>
    </source>
</evidence>
<dbReference type="PROSITE" id="PS50089">
    <property type="entry name" value="ZF_RING_2"/>
    <property type="match status" value="1"/>
</dbReference>
<gene>
    <name evidence="16" type="ORF">LIER_32389</name>
</gene>
<proteinExistence type="inferred from homology"/>
<evidence type="ECO:0000256" key="9">
    <source>
        <dbReference type="ARBA" id="ARBA00022833"/>
    </source>
</evidence>
<accession>A0AAV3RZ30</accession>
<dbReference type="InterPro" id="IPR045194">
    <property type="entry name" value="MGRN1/RNF157-like"/>
</dbReference>
<dbReference type="InterPro" id="IPR058981">
    <property type="entry name" value="MGRN1/RNF157-like_N"/>
</dbReference>
<comment type="pathway">
    <text evidence="2">Protein modification; protein ubiquitination.</text>
</comment>
<keyword evidence="8" id="KW-0833">Ubl conjugation pathway</keyword>
<evidence type="ECO:0000256" key="6">
    <source>
        <dbReference type="ARBA" id="ARBA00022723"/>
    </source>
</evidence>
<dbReference type="InterPro" id="IPR045195">
    <property type="entry name" value="LOG2-like_mRING_C3HC5"/>
</dbReference>
<keyword evidence="7 12" id="KW-0863">Zinc-finger</keyword>
<evidence type="ECO:0000256" key="8">
    <source>
        <dbReference type="ARBA" id="ARBA00022786"/>
    </source>
</evidence>
<dbReference type="Pfam" id="PF26192">
    <property type="entry name" value="RNF157-like_N"/>
    <property type="match status" value="1"/>
</dbReference>
<reference evidence="16 17" key="1">
    <citation type="submission" date="2024-01" db="EMBL/GenBank/DDBJ databases">
        <title>The complete chloroplast genome sequence of Lithospermum erythrorhizon: insights into the phylogenetic relationship among Boraginaceae species and the maternal lineages of purple gromwells.</title>
        <authorList>
            <person name="Okada T."/>
            <person name="Watanabe K."/>
        </authorList>
    </citation>
    <scope>NUCLEOTIDE SEQUENCE [LARGE SCALE GENOMIC DNA]</scope>
</reference>
<keyword evidence="16" id="KW-0436">Ligase</keyword>
<evidence type="ECO:0000256" key="12">
    <source>
        <dbReference type="PROSITE-ProRule" id="PRU00175"/>
    </source>
</evidence>
<organism evidence="16 17">
    <name type="scientific">Lithospermum erythrorhizon</name>
    <name type="common">Purple gromwell</name>
    <name type="synonym">Lithospermum officinale var. erythrorhizon</name>
    <dbReference type="NCBI Taxonomy" id="34254"/>
    <lineage>
        <taxon>Eukaryota</taxon>
        <taxon>Viridiplantae</taxon>
        <taxon>Streptophyta</taxon>
        <taxon>Embryophyta</taxon>
        <taxon>Tracheophyta</taxon>
        <taxon>Spermatophyta</taxon>
        <taxon>Magnoliopsida</taxon>
        <taxon>eudicotyledons</taxon>
        <taxon>Gunneridae</taxon>
        <taxon>Pentapetalae</taxon>
        <taxon>asterids</taxon>
        <taxon>lamiids</taxon>
        <taxon>Boraginales</taxon>
        <taxon>Boraginaceae</taxon>
        <taxon>Boraginoideae</taxon>
        <taxon>Lithospermeae</taxon>
        <taxon>Lithospermum</taxon>
    </lineage>
</organism>
<dbReference type="AlphaFoldDB" id="A0AAV3RZ30"/>
<feature type="signal peptide" evidence="14">
    <location>
        <begin position="1"/>
        <end position="29"/>
    </location>
</feature>
<sequence length="429" mass="48476">MWVHIPCPKIRRPILVQFLFRLYWTIILKQPPTFLPPPPLMGLSLSKRHHHRHHHHHDENHPQNHQQLDQPPPPQTTNSSQLPPPPPPLPPPPPPSYSFAANSPYPTTQTLPPPPAPPPPPPRPLPYYDYNTYNYYQRPVVTHPTYHPYFLPPPNVFSPFRPPPQLPPPPPLPAVPYVDHQSAKKIKNDVNVRKESIKLVVDESNHDSHLVCFTFDAMVNGSITVMYFGKEGDNCSFTSVYPEIMPVKIPFQTGIGQKFCQPSGNGIDLGFFDIDDLSKPWHGDVFPLVILAESAEPSTSLGMQTDGQIVKAPSHAQITLAILEKNKESQFQVKVIKQILWVDGVRYELREIYGISNSAEEAITNQDKECVICMTDPKNTTVLPCRHMCLCSACAKELRLQSNKCPICRQPIQELLEIKIDEGIIPPFS</sequence>
<dbReference type="Pfam" id="PF13920">
    <property type="entry name" value="zf-C3HC4_3"/>
    <property type="match status" value="1"/>
</dbReference>
<keyword evidence="17" id="KW-1185">Reference proteome</keyword>
<evidence type="ECO:0000256" key="11">
    <source>
        <dbReference type="ARBA" id="ARBA00025721"/>
    </source>
</evidence>
<dbReference type="GO" id="GO:0008270">
    <property type="term" value="F:zinc ion binding"/>
    <property type="evidence" value="ECO:0007669"/>
    <property type="project" value="UniProtKB-KW"/>
</dbReference>
<dbReference type="CDD" id="cd16789">
    <property type="entry name" value="mRING-HC-C3HC5_MGRN1-like"/>
    <property type="match status" value="1"/>
</dbReference>
<evidence type="ECO:0000256" key="13">
    <source>
        <dbReference type="SAM" id="MobiDB-lite"/>
    </source>
</evidence>
<comment type="caution">
    <text evidence="16">The sequence shown here is derived from an EMBL/GenBank/DDBJ whole genome shotgun (WGS) entry which is preliminary data.</text>
</comment>
<evidence type="ECO:0000256" key="4">
    <source>
        <dbReference type="ARBA" id="ARBA00022679"/>
    </source>
</evidence>
<dbReference type="InterPro" id="IPR001841">
    <property type="entry name" value="Znf_RING"/>
</dbReference>
<dbReference type="PANTHER" id="PTHR22996">
    <property type="entry name" value="MAHOGUNIN"/>
    <property type="match status" value="1"/>
</dbReference>
<dbReference type="GO" id="GO:0016874">
    <property type="term" value="F:ligase activity"/>
    <property type="evidence" value="ECO:0007669"/>
    <property type="project" value="UniProtKB-KW"/>
</dbReference>
<dbReference type="InterPro" id="IPR013083">
    <property type="entry name" value="Znf_RING/FYVE/PHD"/>
</dbReference>
<protein>
    <recommendedName>
        <fullName evidence="3">RING-type E3 ubiquitin transferase</fullName>
        <ecNumber evidence="3">2.3.2.27</ecNumber>
    </recommendedName>
</protein>
<evidence type="ECO:0000256" key="10">
    <source>
        <dbReference type="ARBA" id="ARBA00023288"/>
    </source>
</evidence>
<feature type="region of interest" description="Disordered" evidence="13">
    <location>
        <begin position="39"/>
        <end position="124"/>
    </location>
</feature>
<feature type="domain" description="RING-type" evidence="15">
    <location>
        <begin position="370"/>
        <end position="409"/>
    </location>
</feature>
<feature type="compositionally biased region" description="Pro residues" evidence="13">
    <location>
        <begin position="111"/>
        <end position="124"/>
    </location>
</feature>
<dbReference type="GO" id="GO:0061630">
    <property type="term" value="F:ubiquitin protein ligase activity"/>
    <property type="evidence" value="ECO:0007669"/>
    <property type="project" value="UniProtKB-EC"/>
</dbReference>
<dbReference type="Proteomes" id="UP001454036">
    <property type="component" value="Unassembled WGS sequence"/>
</dbReference>
<evidence type="ECO:0000256" key="1">
    <source>
        <dbReference type="ARBA" id="ARBA00000900"/>
    </source>
</evidence>
<dbReference type="PANTHER" id="PTHR22996:SF4">
    <property type="entry name" value="E3 UBIQUITIN-PROTEIN LIGASE LUL4-RELATED"/>
    <property type="match status" value="1"/>
</dbReference>
<comment type="similarity">
    <text evidence="11">Belongs to the RING-type zinc finger family. LOG2 subfamily.</text>
</comment>
<dbReference type="EMBL" id="BAABME010012426">
    <property type="protein sequence ID" value="GAA0185101.1"/>
    <property type="molecule type" value="Genomic_DNA"/>
</dbReference>
<dbReference type="FunFam" id="3.30.40.10:FF:000115">
    <property type="entry name" value="probable E3 ubiquitin-protein ligase LOG2"/>
    <property type="match status" value="1"/>
</dbReference>
<feature type="chain" id="PRO_5043439009" description="RING-type E3 ubiquitin transferase" evidence="14">
    <location>
        <begin position="30"/>
        <end position="429"/>
    </location>
</feature>
<evidence type="ECO:0000256" key="7">
    <source>
        <dbReference type="ARBA" id="ARBA00022771"/>
    </source>
</evidence>
<evidence type="ECO:0000256" key="5">
    <source>
        <dbReference type="ARBA" id="ARBA00022707"/>
    </source>
</evidence>
<keyword evidence="4" id="KW-0808">Transferase</keyword>
<keyword evidence="6" id="KW-0479">Metal-binding</keyword>
<keyword evidence="9" id="KW-0862">Zinc</keyword>
<dbReference type="PRINTS" id="PR01217">
    <property type="entry name" value="PRICHEXTENSN"/>
</dbReference>
<dbReference type="SUPFAM" id="SSF57850">
    <property type="entry name" value="RING/U-box"/>
    <property type="match status" value="1"/>
</dbReference>
<feature type="compositionally biased region" description="Basic residues" evidence="13">
    <location>
        <begin position="46"/>
        <end position="56"/>
    </location>
</feature>
<keyword evidence="5" id="KW-0519">Myristate</keyword>
<dbReference type="Gene3D" id="3.30.40.10">
    <property type="entry name" value="Zinc/RING finger domain, C3HC4 (zinc finger)"/>
    <property type="match status" value="1"/>
</dbReference>
<comment type="catalytic activity">
    <reaction evidence="1">
        <text>S-ubiquitinyl-[E2 ubiquitin-conjugating enzyme]-L-cysteine + [acceptor protein]-L-lysine = [E2 ubiquitin-conjugating enzyme]-L-cysteine + N(6)-ubiquitinyl-[acceptor protein]-L-lysine.</text>
        <dbReference type="EC" id="2.3.2.27"/>
    </reaction>
</comment>
<evidence type="ECO:0000259" key="15">
    <source>
        <dbReference type="PROSITE" id="PS50089"/>
    </source>
</evidence>
<evidence type="ECO:0000256" key="14">
    <source>
        <dbReference type="SAM" id="SignalP"/>
    </source>
</evidence>
<evidence type="ECO:0000313" key="16">
    <source>
        <dbReference type="EMBL" id="GAA0185101.1"/>
    </source>
</evidence>
<feature type="compositionally biased region" description="Low complexity" evidence="13">
    <location>
        <begin position="97"/>
        <end position="110"/>
    </location>
</feature>
<name>A0AAV3RZ30_LITER</name>
<dbReference type="SMART" id="SM00184">
    <property type="entry name" value="RING"/>
    <property type="match status" value="1"/>
</dbReference>
<keyword evidence="14" id="KW-0732">Signal</keyword>
<dbReference type="GO" id="GO:0016567">
    <property type="term" value="P:protein ubiquitination"/>
    <property type="evidence" value="ECO:0007669"/>
    <property type="project" value="TreeGrafter"/>
</dbReference>